<dbReference type="HAMAP" id="MF_00168">
    <property type="entry name" value="Q_tRNA_Tgt"/>
    <property type="match status" value="1"/>
</dbReference>
<dbReference type="Pfam" id="PF01702">
    <property type="entry name" value="TGT"/>
    <property type="match status" value="1"/>
</dbReference>
<dbReference type="PANTHER" id="PTHR43530:SF1">
    <property type="entry name" value="QUEUINE TRNA-RIBOSYLTRANSFERASE CATALYTIC SUBUNIT 1"/>
    <property type="match status" value="1"/>
</dbReference>
<dbReference type="NCBIfam" id="TIGR00430">
    <property type="entry name" value="Q_tRNA_tgt"/>
    <property type="match status" value="1"/>
</dbReference>
<comment type="cofactor">
    <cofactor evidence="6">
        <name>Zn(2+)</name>
        <dbReference type="ChEBI" id="CHEBI:29105"/>
    </cofactor>
</comment>
<dbReference type="FunCoup" id="A0DVJ0">
    <property type="interactions" value="375"/>
</dbReference>
<keyword evidence="5 6" id="KW-0862">Zinc</keyword>
<dbReference type="OrthoDB" id="10249838at2759"/>
<feature type="binding site" evidence="6">
    <location>
        <position position="516"/>
    </location>
    <ligand>
        <name>Zn(2+)</name>
        <dbReference type="ChEBI" id="CHEBI:29105"/>
    </ligand>
</feature>
<dbReference type="GO" id="GO:0008479">
    <property type="term" value="F:tRNA-guanosine(34) queuine transglycosylase activity"/>
    <property type="evidence" value="ECO:0000318"/>
    <property type="project" value="GO_Central"/>
</dbReference>
<organism evidence="9 10">
    <name type="scientific">Paramecium tetraurelia</name>
    <dbReference type="NCBI Taxonomy" id="5888"/>
    <lineage>
        <taxon>Eukaryota</taxon>
        <taxon>Sar</taxon>
        <taxon>Alveolata</taxon>
        <taxon>Ciliophora</taxon>
        <taxon>Intramacronucleata</taxon>
        <taxon>Oligohymenophorea</taxon>
        <taxon>Peniculida</taxon>
        <taxon>Parameciidae</taxon>
        <taxon>Paramecium</taxon>
    </lineage>
</organism>
<keyword evidence="7" id="KW-0812">Transmembrane</keyword>
<dbReference type="GO" id="GO:0006400">
    <property type="term" value="P:tRNA modification"/>
    <property type="evidence" value="ECO:0007669"/>
    <property type="project" value="InterPro"/>
</dbReference>
<keyword evidence="4 6" id="KW-0479">Metal-binding</keyword>
<feature type="binding site" evidence="6">
    <location>
        <position position="396"/>
    </location>
    <ligand>
        <name>substrate</name>
    </ligand>
</feature>
<dbReference type="SUPFAM" id="SSF51713">
    <property type="entry name" value="tRNA-guanine transglycosylase"/>
    <property type="match status" value="1"/>
</dbReference>
<evidence type="ECO:0000256" key="5">
    <source>
        <dbReference type="ARBA" id="ARBA00022833"/>
    </source>
</evidence>
<comment type="function">
    <text evidence="6">Catalytic subunit of the queuine tRNA-ribosyltransferase (TGT) that catalyzes the base-exchange of a guanine (G) residue with queuine (Q) at position 34 (anticodon wobble position) in tRNAs with GU(N) anticodons (tRNA-Asp, -Asn, -His and -Tyr), resulting in the hypermodified nucleoside queuosine (7-(((4,5-cis-dihydroxy-2-cyclopenten-1-yl)amino)methyl)-7-deazaguanosine). Catalysis occurs through a double-displacement mechanism. The nucleophile active site attacks the C1' of nucleotide 34 to detach the guanine base from the RNA, forming a covalent enzyme-RNA intermediate. The proton acceptor active site deprotonates the incoming queuine, allowing a nucleophilic attack on the C1' of the ribose to form the product.</text>
</comment>
<feature type="binding site" evidence="6">
    <location>
        <position position="513"/>
    </location>
    <ligand>
        <name>Zn(2+)</name>
        <dbReference type="ChEBI" id="CHEBI:29105"/>
    </ligand>
</feature>
<evidence type="ECO:0000256" key="1">
    <source>
        <dbReference type="ARBA" id="ARBA00022676"/>
    </source>
</evidence>
<sequence length="598" mass="68606">MYNGMNMYHTLENWQSIKCTIQVQQRTVSVMLQNLPFKDPNKKGNPNLESLKVKFILIPDTYIEGVVGQRIQLKVYEADLCIRFPNVRYLSKGDPYVTFFLTEDMERNYNWKIKKRLSNIQLVNDKFDLENKSYCQKLQFNKLDLFKNQVSRLTLFIIFYTSVYFPIFSTQNIFFSNIFNLIYHLIQQIMQELGDIENQPHKKVKTNETPLEFTVLATHNFARASIMRLPHGEVLTPVYMPVGTKGAMKGVTYSEMDDLGCKLLLANTYHLAYKPGGNLLEKVGGLHNFVNWKHNILTDSGGFQMVSLSQLSEVTEEGVTFESPYDKSTMHLRPEDSIHTQNQIGADIIMALDDVVRTTTVGPRMQEASERTTRWLDRDIAAHKRKHDQNLFPIVQGGIDPKLREQSLNDLIQREANGYAIGGLAGGEDKVDFWKTVAQCTATLPVNKPRYLMGVGYPVDVVVCSCLGVDMFDCVFSTRTARFGTAFTDNGFLKLKNKEAANVFEPIQKGCQCQACKSYTQSYIHYLIAREEVACHLISVHNLNYLIQLMLNLRQSIIDGKLIEFINEFLKKWFKNEGQIPVWIIEALEYAKIPVEQL</sequence>
<dbReference type="InterPro" id="IPR004803">
    <property type="entry name" value="TGT"/>
</dbReference>
<evidence type="ECO:0000256" key="2">
    <source>
        <dbReference type="ARBA" id="ARBA00022679"/>
    </source>
</evidence>
<evidence type="ECO:0000256" key="4">
    <source>
        <dbReference type="ARBA" id="ARBA00022723"/>
    </source>
</evidence>
<comment type="similarity">
    <text evidence="6">Belongs to the queuine tRNA-ribosyltransferase family.</text>
</comment>
<keyword evidence="7" id="KW-1133">Transmembrane helix</keyword>
<evidence type="ECO:0000256" key="6">
    <source>
        <dbReference type="HAMAP-Rule" id="MF_03218"/>
    </source>
</evidence>
<dbReference type="GO" id="GO:0046872">
    <property type="term" value="F:metal ion binding"/>
    <property type="evidence" value="ECO:0007669"/>
    <property type="project" value="UniProtKB-KW"/>
</dbReference>
<dbReference type="GeneID" id="5040239"/>
<comment type="catalytic activity">
    <reaction evidence="6">
        <text>guanosine(34) in tRNA + queuine = queuosine(34) in tRNA + guanine</text>
        <dbReference type="Rhea" id="RHEA:16633"/>
        <dbReference type="Rhea" id="RHEA-COMP:10341"/>
        <dbReference type="Rhea" id="RHEA-COMP:18571"/>
        <dbReference type="ChEBI" id="CHEBI:16235"/>
        <dbReference type="ChEBI" id="CHEBI:17433"/>
        <dbReference type="ChEBI" id="CHEBI:74269"/>
        <dbReference type="ChEBI" id="CHEBI:194431"/>
        <dbReference type="EC" id="2.4.2.64"/>
    </reaction>
</comment>
<feature type="binding site" evidence="6">
    <location>
        <position position="423"/>
    </location>
    <ligand>
        <name>substrate</name>
    </ligand>
</feature>
<gene>
    <name evidence="9" type="ORF">GSPATT00020710001</name>
</gene>
<dbReference type="PANTHER" id="PTHR43530">
    <property type="entry name" value="QUEUINE TRNA-RIBOSYLTRANSFERASE CATALYTIC SUBUNIT 1"/>
    <property type="match status" value="1"/>
</dbReference>
<dbReference type="KEGG" id="ptm:GSPATT00020710001"/>
<keyword evidence="10" id="KW-1185">Reference proteome</keyword>
<keyword evidence="1 6" id="KW-0328">Glycosyltransferase</keyword>
<protein>
    <recommendedName>
        <fullName evidence="6">Queuine tRNA-ribosyltransferase catalytic subunit 1</fullName>
        <ecNumber evidence="6">2.4.2.64</ecNumber>
    </recommendedName>
    <alternativeName>
        <fullName evidence="6">Guanine insertion enzyme</fullName>
    </alternativeName>
    <alternativeName>
        <fullName evidence="6">tRNA-guanine transglycosylase</fullName>
    </alternativeName>
</protein>
<comment type="subunit">
    <text evidence="6">Heterodimer of a catalytic subunit and an accessory subunit.</text>
</comment>
<dbReference type="InParanoid" id="A0DVJ0"/>
<keyword evidence="6" id="KW-0963">Cytoplasm</keyword>
<dbReference type="OMA" id="CTRFSIN"/>
<dbReference type="InterPro" id="IPR002616">
    <property type="entry name" value="tRNA_ribo_trans-like"/>
</dbReference>
<keyword evidence="2 6" id="KW-0808">Transferase</keyword>
<dbReference type="STRING" id="5888.A0DVJ0"/>
<dbReference type="AlphaFoldDB" id="A0DVJ0"/>
<dbReference type="GO" id="GO:0005737">
    <property type="term" value="C:cytoplasm"/>
    <property type="evidence" value="ECO:0007669"/>
    <property type="project" value="UniProtKB-SubCell"/>
</dbReference>
<feature type="transmembrane region" description="Helical" evidence="7">
    <location>
        <begin position="150"/>
        <end position="168"/>
    </location>
</feature>
<feature type="binding site" evidence="6">
    <location>
        <position position="511"/>
    </location>
    <ligand>
        <name>Zn(2+)</name>
        <dbReference type="ChEBI" id="CHEBI:29105"/>
    </ligand>
</feature>
<dbReference type="Proteomes" id="UP000000600">
    <property type="component" value="Unassembled WGS sequence"/>
</dbReference>
<feature type="active site" description="Nucleophile" evidence="6">
    <location>
        <position position="473"/>
    </location>
</feature>
<evidence type="ECO:0000259" key="8">
    <source>
        <dbReference type="Pfam" id="PF01702"/>
    </source>
</evidence>
<keyword evidence="7" id="KW-0472">Membrane</keyword>
<keyword evidence="3 6" id="KW-0819">tRNA processing</keyword>
<dbReference type="EC" id="2.4.2.64" evidence="6"/>
<dbReference type="HOGENOM" id="CLU_456712_0_0_1"/>
<dbReference type="EMBL" id="CT868607">
    <property type="protein sequence ID" value="CAK87057.1"/>
    <property type="molecule type" value="Genomic_DNA"/>
</dbReference>
<dbReference type="InterPro" id="IPR036511">
    <property type="entry name" value="TGT-like_sf"/>
</dbReference>
<proteinExistence type="inferred from homology"/>
<feature type="region of interest" description="RNA binding" evidence="6">
    <location>
        <begin position="454"/>
        <end position="460"/>
    </location>
</feature>
<evidence type="ECO:0000256" key="3">
    <source>
        <dbReference type="ARBA" id="ARBA00022694"/>
    </source>
</evidence>
<accession>A0DVJ0</accession>
<dbReference type="Gene3D" id="3.20.20.105">
    <property type="entry name" value="Queuine tRNA-ribosyltransferase-like"/>
    <property type="match status" value="1"/>
</dbReference>
<feature type="region of interest" description="RNA binding; important for wobble base 34 recognition" evidence="6">
    <location>
        <begin position="478"/>
        <end position="482"/>
    </location>
</feature>
<dbReference type="eggNOG" id="KOG3908">
    <property type="taxonomic scope" value="Eukaryota"/>
</dbReference>
<evidence type="ECO:0000313" key="10">
    <source>
        <dbReference type="Proteomes" id="UP000000600"/>
    </source>
</evidence>
<feature type="active site" description="Proton acceptor" evidence="6">
    <location>
        <position position="299"/>
    </location>
</feature>
<feature type="binding site" evidence="6">
    <location>
        <begin position="299"/>
        <end position="303"/>
    </location>
    <ligand>
        <name>substrate</name>
    </ligand>
</feature>
<dbReference type="NCBIfam" id="TIGR00449">
    <property type="entry name" value="tgt_general"/>
    <property type="match status" value="1"/>
</dbReference>
<feature type="domain" description="tRNA-guanine(15) transglycosylase-like" evidence="8">
    <location>
        <begin position="222"/>
        <end position="574"/>
    </location>
</feature>
<comment type="subcellular location">
    <subcellularLocation>
        <location evidence="6">Cytoplasm</location>
    </subcellularLocation>
</comment>
<reference evidence="9 10" key="1">
    <citation type="journal article" date="2006" name="Nature">
        <title>Global trends of whole-genome duplications revealed by the ciliate Paramecium tetraurelia.</title>
        <authorList>
            <consortium name="Genoscope"/>
            <person name="Aury J.-M."/>
            <person name="Jaillon O."/>
            <person name="Duret L."/>
            <person name="Noel B."/>
            <person name="Jubin C."/>
            <person name="Porcel B.M."/>
            <person name="Segurens B."/>
            <person name="Daubin V."/>
            <person name="Anthouard V."/>
            <person name="Aiach N."/>
            <person name="Arnaiz O."/>
            <person name="Billaut A."/>
            <person name="Beisson J."/>
            <person name="Blanc I."/>
            <person name="Bouhouche K."/>
            <person name="Camara F."/>
            <person name="Duharcourt S."/>
            <person name="Guigo R."/>
            <person name="Gogendeau D."/>
            <person name="Katinka M."/>
            <person name="Keller A.-M."/>
            <person name="Kissmehl R."/>
            <person name="Klotz C."/>
            <person name="Koll F."/>
            <person name="Le Moue A."/>
            <person name="Lepere C."/>
            <person name="Malinsky S."/>
            <person name="Nowacki M."/>
            <person name="Nowak J.K."/>
            <person name="Plattner H."/>
            <person name="Poulain J."/>
            <person name="Ruiz F."/>
            <person name="Serrano V."/>
            <person name="Zagulski M."/>
            <person name="Dessen P."/>
            <person name="Betermier M."/>
            <person name="Weissenbach J."/>
            <person name="Scarpelli C."/>
            <person name="Schachter V."/>
            <person name="Sperling L."/>
            <person name="Meyer E."/>
            <person name="Cohen J."/>
            <person name="Wincker P."/>
        </authorList>
    </citation>
    <scope>NUCLEOTIDE SEQUENCE [LARGE SCALE GENOMIC DNA]</scope>
    <source>
        <strain evidence="9 10">Stock d4-2</strain>
    </source>
</reference>
<evidence type="ECO:0000313" key="9">
    <source>
        <dbReference type="EMBL" id="CAK87057.1"/>
    </source>
</evidence>
<evidence type="ECO:0000256" key="7">
    <source>
        <dbReference type="SAM" id="Phobius"/>
    </source>
</evidence>
<feature type="binding site" evidence="6">
    <location>
        <position position="353"/>
    </location>
    <ligand>
        <name>substrate</name>
    </ligand>
</feature>
<dbReference type="RefSeq" id="XP_001454454.1">
    <property type="nucleotide sequence ID" value="XM_001454417.2"/>
</dbReference>
<feature type="binding site" evidence="6">
    <location>
        <position position="541"/>
    </location>
    <ligand>
        <name>Zn(2+)</name>
        <dbReference type="ChEBI" id="CHEBI:29105"/>
    </ligand>
</feature>
<name>A0DVJ0_PARTE</name>